<comment type="caution">
    <text evidence="2">The sequence shown here is derived from an EMBL/GenBank/DDBJ whole genome shotgun (WGS) entry which is preliminary data.</text>
</comment>
<sequence>MLPRCGEPSPAQEEEMWPSLEGQQRGQQQGGEERKKVCQASERATISSTQVGLTQWRQGEALLGLERKGQDGPNRRGIGGMDRTPHRRERLTHGDSPGYGNA</sequence>
<proteinExistence type="predicted"/>
<feature type="region of interest" description="Disordered" evidence="1">
    <location>
        <begin position="1"/>
        <end position="102"/>
    </location>
</feature>
<accession>A0AAV7W4V1</accession>
<gene>
    <name evidence="2" type="ORF">NDU88_004393</name>
</gene>
<name>A0AAV7W4V1_PLEWA</name>
<evidence type="ECO:0000313" key="3">
    <source>
        <dbReference type="Proteomes" id="UP001066276"/>
    </source>
</evidence>
<dbReference type="AlphaFoldDB" id="A0AAV7W4V1"/>
<evidence type="ECO:0000256" key="1">
    <source>
        <dbReference type="SAM" id="MobiDB-lite"/>
    </source>
</evidence>
<feature type="compositionally biased region" description="Basic and acidic residues" evidence="1">
    <location>
        <begin position="65"/>
        <end position="74"/>
    </location>
</feature>
<organism evidence="2 3">
    <name type="scientific">Pleurodeles waltl</name>
    <name type="common">Iberian ribbed newt</name>
    <dbReference type="NCBI Taxonomy" id="8319"/>
    <lineage>
        <taxon>Eukaryota</taxon>
        <taxon>Metazoa</taxon>
        <taxon>Chordata</taxon>
        <taxon>Craniata</taxon>
        <taxon>Vertebrata</taxon>
        <taxon>Euteleostomi</taxon>
        <taxon>Amphibia</taxon>
        <taxon>Batrachia</taxon>
        <taxon>Caudata</taxon>
        <taxon>Salamandroidea</taxon>
        <taxon>Salamandridae</taxon>
        <taxon>Pleurodelinae</taxon>
        <taxon>Pleurodeles</taxon>
    </lineage>
</organism>
<dbReference type="Proteomes" id="UP001066276">
    <property type="component" value="Chromosome 1_2"/>
</dbReference>
<evidence type="ECO:0000313" key="2">
    <source>
        <dbReference type="EMBL" id="KAJ1209014.1"/>
    </source>
</evidence>
<dbReference type="EMBL" id="JANPWB010000002">
    <property type="protein sequence ID" value="KAJ1209014.1"/>
    <property type="molecule type" value="Genomic_DNA"/>
</dbReference>
<protein>
    <submittedName>
        <fullName evidence="2">Uncharacterized protein</fullName>
    </submittedName>
</protein>
<feature type="compositionally biased region" description="Polar residues" evidence="1">
    <location>
        <begin position="42"/>
        <end position="57"/>
    </location>
</feature>
<reference evidence="2" key="1">
    <citation type="journal article" date="2022" name="bioRxiv">
        <title>Sequencing and chromosome-scale assembly of the giantPleurodeles waltlgenome.</title>
        <authorList>
            <person name="Brown T."/>
            <person name="Elewa A."/>
            <person name="Iarovenko S."/>
            <person name="Subramanian E."/>
            <person name="Araus A.J."/>
            <person name="Petzold A."/>
            <person name="Susuki M."/>
            <person name="Suzuki K.-i.T."/>
            <person name="Hayashi T."/>
            <person name="Toyoda A."/>
            <person name="Oliveira C."/>
            <person name="Osipova E."/>
            <person name="Leigh N.D."/>
            <person name="Simon A."/>
            <person name="Yun M.H."/>
        </authorList>
    </citation>
    <scope>NUCLEOTIDE SEQUENCE</scope>
    <source>
        <strain evidence="2">20211129_DDA</strain>
        <tissue evidence="2">Liver</tissue>
    </source>
</reference>
<keyword evidence="3" id="KW-1185">Reference proteome</keyword>